<dbReference type="Gene3D" id="1.25.40.10">
    <property type="entry name" value="Tetratricopeptide repeat domain"/>
    <property type="match status" value="3"/>
</dbReference>
<evidence type="ECO:0000256" key="8">
    <source>
        <dbReference type="PROSITE-ProRule" id="PRU00339"/>
    </source>
</evidence>
<comment type="pathway">
    <text evidence="1">Protein modification; protein glycosylation.</text>
</comment>
<organism evidence="11 12">
    <name type="scientific">Paraburkholderia eburnea</name>
    <dbReference type="NCBI Taxonomy" id="1189126"/>
    <lineage>
        <taxon>Bacteria</taxon>
        <taxon>Pseudomonadati</taxon>
        <taxon>Pseudomonadota</taxon>
        <taxon>Betaproteobacteria</taxon>
        <taxon>Burkholderiales</taxon>
        <taxon>Burkholderiaceae</taxon>
        <taxon>Paraburkholderia</taxon>
    </lineage>
</organism>
<evidence type="ECO:0000256" key="6">
    <source>
        <dbReference type="ARBA" id="ARBA00022737"/>
    </source>
</evidence>
<dbReference type="PROSITE" id="PS50005">
    <property type="entry name" value="TPR"/>
    <property type="match status" value="2"/>
</dbReference>
<keyword evidence="4" id="KW-0328">Glycosyltransferase</keyword>
<proteinExistence type="inferred from homology"/>
<dbReference type="Proteomes" id="UP000237381">
    <property type="component" value="Unassembled WGS sequence"/>
</dbReference>
<dbReference type="InterPro" id="IPR029489">
    <property type="entry name" value="OGT/SEC/SPY_C"/>
</dbReference>
<protein>
    <recommendedName>
        <fullName evidence="3">protein O-GlcNAc transferase</fullName>
        <ecNumber evidence="3">2.4.1.255</ecNumber>
    </recommendedName>
</protein>
<name>A0A2S4M519_9BURK</name>
<sequence length="1038" mass="115522">MTAFPALTDTTTLPPQAQQEQDIDRVMQIAIAHHRKQEYAEAAKLYASVLAVDSEHVDAHYHLGVLRLQADEPAEAAPHFEVVLGHTPQNGQIWIYYITALTVSGQPDAARAALTIAQQQGLPEEAVRTLLARVNGEEEPVPAAPQPEAAARTEAEAEPASQAPAGGDEAPAAAETTADAPVKLDTRRASAKDQYQLQQLLNSGKLDAALKVARRLTQQYPSHGECWIELGRVLQSTGNYSEAVEAGEHAARLLPNHMVAQTLLADRLVITRQYHRAKAHCLETLKRFPESAALHRNLGCALLETGEPDEGFAHMRRAIELTPNAIEFDSLATALGRHGLFEEAEAAFRRALELAPMQASTHSNLLFYVMHKPDLDAASAFAEFREYSARHEAPLRGRTPAHTNDRNPARRLKIGFVSGDLINHPVAYFFLSVLEQLVKDTSLSVHIYSNYVVTDGFTAEIRQHAQTWTEIFGMSNEVVTQKIRDDGIDILVDLSGHTGRNRLVVFAQKAAPVQVSWIGNPATTGLDAVDYYMSDRFVTPLKEFESRFSEKLVFLPALAPFKPHPKSPDVNALPALKNGFITFGSFSRIVKIGKEVVALWARVLREVPDSRLLIGAIAAKDQMIRLIEMFGKEGIEASRISFLGRANVTTYLQQHNLIDVCLDTFPFGNSTTTMQALWMGVPTMTLPGDSMASRSSTGWLSHLGLEAAFVAQDKDDFVRKCAALAADPEALAVVRQELREYCRQSVLIDAQAISAAASRAFRIMWQRWCDGIAPEHFEVHTDDVLAASALDAQSADRPTLLINNGGLPAGIKPIRFVCGTRCDREKFFEETALGRSLKLYEKRPGLQLQLFDNNSRGLSTIYNSAIDYAVENPAILVFVHDDVWLTDYFWDERIRESLAHFDMAGIAGNRRRLPRQPAWCFATADMRWDEARYLSGTVGHGKGFPSKNVLMFGPSQQECKLLDGLLLIADSEMFARHELRFDEQFKFHFYDMDLCRQAELKGLRIGTWPLSVVHESVGAFGSRVWRESYDLYLRKYKD</sequence>
<feature type="compositionally biased region" description="Low complexity" evidence="9">
    <location>
        <begin position="146"/>
        <end position="180"/>
    </location>
</feature>
<evidence type="ECO:0000313" key="11">
    <source>
        <dbReference type="EMBL" id="POR49801.1"/>
    </source>
</evidence>
<reference evidence="11 12" key="1">
    <citation type="submission" date="2018-01" db="EMBL/GenBank/DDBJ databases">
        <title>Genomic Encyclopedia of Type Strains, Phase III (KMG-III): the genomes of soil and plant-associated and newly described type strains.</title>
        <authorList>
            <person name="Whitman W."/>
        </authorList>
    </citation>
    <scope>NUCLEOTIDE SEQUENCE [LARGE SCALE GENOMIC DNA]</scope>
    <source>
        <strain evidence="11 12">JCM 18070</strain>
    </source>
</reference>
<evidence type="ECO:0000256" key="9">
    <source>
        <dbReference type="SAM" id="MobiDB-lite"/>
    </source>
</evidence>
<keyword evidence="12" id="KW-1185">Reference proteome</keyword>
<feature type="repeat" description="TPR" evidence="8">
    <location>
        <begin position="224"/>
        <end position="257"/>
    </location>
</feature>
<dbReference type="SUPFAM" id="SSF53756">
    <property type="entry name" value="UDP-Glycosyltransferase/glycogen phosphorylase"/>
    <property type="match status" value="1"/>
</dbReference>
<dbReference type="InterPro" id="IPR011990">
    <property type="entry name" value="TPR-like_helical_dom_sf"/>
</dbReference>
<accession>A0A2S4M519</accession>
<dbReference type="Gene3D" id="3.40.50.2000">
    <property type="entry name" value="Glycogen Phosphorylase B"/>
    <property type="match status" value="1"/>
</dbReference>
<dbReference type="SUPFAM" id="SSF48452">
    <property type="entry name" value="TPR-like"/>
    <property type="match status" value="2"/>
</dbReference>
<evidence type="ECO:0000313" key="12">
    <source>
        <dbReference type="Proteomes" id="UP000237381"/>
    </source>
</evidence>
<evidence type="ECO:0000259" key="10">
    <source>
        <dbReference type="Pfam" id="PF13844"/>
    </source>
</evidence>
<dbReference type="AlphaFoldDB" id="A0A2S4M519"/>
<feature type="repeat" description="TPR" evidence="8">
    <location>
        <begin position="292"/>
        <end position="325"/>
    </location>
</feature>
<evidence type="ECO:0000256" key="7">
    <source>
        <dbReference type="ARBA" id="ARBA00022803"/>
    </source>
</evidence>
<dbReference type="EC" id="2.4.1.255" evidence="3"/>
<evidence type="ECO:0000256" key="1">
    <source>
        <dbReference type="ARBA" id="ARBA00004922"/>
    </source>
</evidence>
<dbReference type="InterPro" id="IPR019734">
    <property type="entry name" value="TPR_rpt"/>
</dbReference>
<feature type="region of interest" description="Disordered" evidence="9">
    <location>
        <begin position="136"/>
        <end position="189"/>
    </location>
</feature>
<gene>
    <name evidence="11" type="ORF">B0G62_110109</name>
</gene>
<dbReference type="SUPFAM" id="SSF53448">
    <property type="entry name" value="Nucleotide-diphospho-sugar transferases"/>
    <property type="match status" value="1"/>
</dbReference>
<dbReference type="RefSeq" id="WP_244193303.1">
    <property type="nucleotide sequence ID" value="NZ_PQGA01000010.1"/>
</dbReference>
<comment type="similarity">
    <text evidence="2">Belongs to the glycosyltransferase 41 family. O-GlcNAc transferase subfamily.</text>
</comment>
<dbReference type="InterPro" id="IPR051939">
    <property type="entry name" value="Glycosyltr_41/O-GlcNAc_trsf"/>
</dbReference>
<feature type="domain" description="O-GlcNAc transferase C-terminal" evidence="10">
    <location>
        <begin position="576"/>
        <end position="752"/>
    </location>
</feature>
<evidence type="ECO:0000256" key="5">
    <source>
        <dbReference type="ARBA" id="ARBA00022679"/>
    </source>
</evidence>
<keyword evidence="6" id="KW-0677">Repeat</keyword>
<dbReference type="SMART" id="SM00028">
    <property type="entry name" value="TPR"/>
    <property type="match status" value="5"/>
</dbReference>
<dbReference type="Pfam" id="PF13432">
    <property type="entry name" value="TPR_16"/>
    <property type="match status" value="3"/>
</dbReference>
<evidence type="ECO:0000256" key="4">
    <source>
        <dbReference type="ARBA" id="ARBA00022676"/>
    </source>
</evidence>
<dbReference type="InterPro" id="IPR029044">
    <property type="entry name" value="Nucleotide-diphossugar_trans"/>
</dbReference>
<dbReference type="PANTHER" id="PTHR44835">
    <property type="entry name" value="UDP-N-ACETYLGLUCOSAMINE--PEPTIDE N-ACETYLGLUCOSAMINYLTRANSFERASE SPINDLY-RELATED"/>
    <property type="match status" value="1"/>
</dbReference>
<dbReference type="Gene3D" id="3.90.550.10">
    <property type="entry name" value="Spore Coat Polysaccharide Biosynthesis Protein SpsA, Chain A"/>
    <property type="match status" value="1"/>
</dbReference>
<evidence type="ECO:0000256" key="2">
    <source>
        <dbReference type="ARBA" id="ARBA00005386"/>
    </source>
</evidence>
<keyword evidence="7 8" id="KW-0802">TPR repeat</keyword>
<dbReference type="Gene3D" id="3.40.50.11380">
    <property type="match status" value="1"/>
</dbReference>
<dbReference type="PANTHER" id="PTHR44835:SF1">
    <property type="entry name" value="PROTEIN O-GLCNAC TRANSFERASE"/>
    <property type="match status" value="1"/>
</dbReference>
<comment type="caution">
    <text evidence="11">The sequence shown here is derived from an EMBL/GenBank/DDBJ whole genome shotgun (WGS) entry which is preliminary data.</text>
</comment>
<feature type="domain" description="O-GlcNAc transferase C-terminal" evidence="10">
    <location>
        <begin position="403"/>
        <end position="557"/>
    </location>
</feature>
<dbReference type="GO" id="GO:0097363">
    <property type="term" value="F:protein O-acetylglucosaminyltransferase activity"/>
    <property type="evidence" value="ECO:0007669"/>
    <property type="project" value="UniProtKB-EC"/>
</dbReference>
<evidence type="ECO:0000256" key="3">
    <source>
        <dbReference type="ARBA" id="ARBA00011970"/>
    </source>
</evidence>
<keyword evidence="5 11" id="KW-0808">Transferase</keyword>
<dbReference type="EMBL" id="PQGA01000010">
    <property type="protein sequence ID" value="POR49801.1"/>
    <property type="molecule type" value="Genomic_DNA"/>
</dbReference>
<dbReference type="Pfam" id="PF13844">
    <property type="entry name" value="Glyco_transf_41"/>
    <property type="match status" value="2"/>
</dbReference>